<feature type="transmembrane region" description="Helical" evidence="7">
    <location>
        <begin position="223"/>
        <end position="248"/>
    </location>
</feature>
<dbReference type="SUPFAM" id="SSF161098">
    <property type="entry name" value="MetI-like"/>
    <property type="match status" value="1"/>
</dbReference>
<organism evidence="9 10">
    <name type="scientific">Nonomuraea spiralis</name>
    <dbReference type="NCBI Taxonomy" id="46182"/>
    <lineage>
        <taxon>Bacteria</taxon>
        <taxon>Bacillati</taxon>
        <taxon>Actinomycetota</taxon>
        <taxon>Actinomycetes</taxon>
        <taxon>Streptosporangiales</taxon>
        <taxon>Streptosporangiaceae</taxon>
        <taxon>Nonomuraea</taxon>
    </lineage>
</organism>
<dbReference type="InterPro" id="IPR000515">
    <property type="entry name" value="MetI-like"/>
</dbReference>
<dbReference type="RefSeq" id="WP_125645476.1">
    <property type="nucleotide sequence ID" value="NZ_BMRC01000032.1"/>
</dbReference>
<reference evidence="9 10" key="1">
    <citation type="submission" date="2024-09" db="EMBL/GenBank/DDBJ databases">
        <authorList>
            <person name="Sun Q."/>
            <person name="Mori K."/>
        </authorList>
    </citation>
    <scope>NUCLEOTIDE SEQUENCE [LARGE SCALE GENOMIC DNA]</scope>
    <source>
        <strain evidence="9 10">CCM 3426</strain>
    </source>
</reference>
<evidence type="ECO:0000256" key="4">
    <source>
        <dbReference type="ARBA" id="ARBA00022692"/>
    </source>
</evidence>
<feature type="transmembrane region" description="Helical" evidence="7">
    <location>
        <begin position="271"/>
        <end position="291"/>
    </location>
</feature>
<evidence type="ECO:0000256" key="6">
    <source>
        <dbReference type="ARBA" id="ARBA00023136"/>
    </source>
</evidence>
<comment type="subcellular location">
    <subcellularLocation>
        <location evidence="1 7">Cell membrane</location>
        <topology evidence="1 7">Multi-pass membrane protein</topology>
    </subcellularLocation>
</comment>
<accession>A0ABV5IPW5</accession>
<name>A0ABV5IPW5_9ACTN</name>
<comment type="caution">
    <text evidence="9">The sequence shown here is derived from an EMBL/GenBank/DDBJ whole genome shotgun (WGS) entry which is preliminary data.</text>
</comment>
<keyword evidence="10" id="KW-1185">Reference proteome</keyword>
<feature type="transmembrane region" description="Helical" evidence="7">
    <location>
        <begin position="104"/>
        <end position="128"/>
    </location>
</feature>
<keyword evidence="2 7" id="KW-0813">Transport</keyword>
<gene>
    <name evidence="9" type="ORF">ACFFV7_35595</name>
</gene>
<keyword evidence="5 7" id="KW-1133">Transmembrane helix</keyword>
<evidence type="ECO:0000256" key="1">
    <source>
        <dbReference type="ARBA" id="ARBA00004651"/>
    </source>
</evidence>
<evidence type="ECO:0000256" key="3">
    <source>
        <dbReference type="ARBA" id="ARBA00022475"/>
    </source>
</evidence>
<keyword evidence="4 7" id="KW-0812">Transmembrane</keyword>
<feature type="transmembrane region" description="Helical" evidence="7">
    <location>
        <begin position="23"/>
        <end position="45"/>
    </location>
</feature>
<keyword evidence="6 7" id="KW-0472">Membrane</keyword>
<sequence>MTATVVAASPPARLVRKRLLGGAAARFGLVVVTVLVLVALAAPLLTKVNGWPPDAFDPAAIDQELAGVPKGVLGGVSGEHWLGVEPVNGRDVFSRIVYGARVSLLISTLATLVSVLLGTVFGLLAGYLGGWADAVISRTMDLLMSFPSLIFMIALISVLPDGDRMVLLVCVMGGFGWPYIGRIVRGQAISVKHREYVDAARVGGALNGVIVFREIMPNITAPILVYATLAVPANIGTEAALSFLGVGVRPPTASWGQMIQEAMLWYEVDPMYLLIPGTCLFLTVLAFTLLGDALRDAIDPKGAAQ</sequence>
<evidence type="ECO:0000256" key="5">
    <source>
        <dbReference type="ARBA" id="ARBA00022989"/>
    </source>
</evidence>
<dbReference type="Proteomes" id="UP001589647">
    <property type="component" value="Unassembled WGS sequence"/>
</dbReference>
<evidence type="ECO:0000256" key="7">
    <source>
        <dbReference type="RuleBase" id="RU363032"/>
    </source>
</evidence>
<dbReference type="InterPro" id="IPR050366">
    <property type="entry name" value="BP-dependent_transpt_permease"/>
</dbReference>
<dbReference type="InterPro" id="IPR035906">
    <property type="entry name" value="MetI-like_sf"/>
</dbReference>
<evidence type="ECO:0000259" key="8">
    <source>
        <dbReference type="PROSITE" id="PS50928"/>
    </source>
</evidence>
<dbReference type="PANTHER" id="PTHR43386">
    <property type="entry name" value="OLIGOPEPTIDE TRANSPORT SYSTEM PERMEASE PROTEIN APPC"/>
    <property type="match status" value="1"/>
</dbReference>
<evidence type="ECO:0000313" key="9">
    <source>
        <dbReference type="EMBL" id="MFB9206569.1"/>
    </source>
</evidence>
<dbReference type="Pfam" id="PF00528">
    <property type="entry name" value="BPD_transp_1"/>
    <property type="match status" value="1"/>
</dbReference>
<evidence type="ECO:0000313" key="10">
    <source>
        <dbReference type="Proteomes" id="UP001589647"/>
    </source>
</evidence>
<feature type="transmembrane region" description="Helical" evidence="7">
    <location>
        <begin position="140"/>
        <end position="159"/>
    </location>
</feature>
<feature type="transmembrane region" description="Helical" evidence="7">
    <location>
        <begin position="165"/>
        <end position="184"/>
    </location>
</feature>
<evidence type="ECO:0000256" key="2">
    <source>
        <dbReference type="ARBA" id="ARBA00022448"/>
    </source>
</evidence>
<dbReference type="EMBL" id="JBHMEI010000038">
    <property type="protein sequence ID" value="MFB9206569.1"/>
    <property type="molecule type" value="Genomic_DNA"/>
</dbReference>
<dbReference type="CDD" id="cd06261">
    <property type="entry name" value="TM_PBP2"/>
    <property type="match status" value="1"/>
</dbReference>
<dbReference type="PANTHER" id="PTHR43386:SF1">
    <property type="entry name" value="D,D-DIPEPTIDE TRANSPORT SYSTEM PERMEASE PROTEIN DDPC-RELATED"/>
    <property type="match status" value="1"/>
</dbReference>
<dbReference type="Gene3D" id="1.10.3720.10">
    <property type="entry name" value="MetI-like"/>
    <property type="match status" value="1"/>
</dbReference>
<comment type="similarity">
    <text evidence="7">Belongs to the binding-protein-dependent transport system permease family.</text>
</comment>
<feature type="domain" description="ABC transmembrane type-1" evidence="8">
    <location>
        <begin position="100"/>
        <end position="291"/>
    </location>
</feature>
<dbReference type="PROSITE" id="PS50928">
    <property type="entry name" value="ABC_TM1"/>
    <property type="match status" value="1"/>
</dbReference>
<keyword evidence="3" id="KW-1003">Cell membrane</keyword>
<protein>
    <submittedName>
        <fullName evidence="9">ABC transporter permease</fullName>
    </submittedName>
</protein>
<proteinExistence type="inferred from homology"/>